<dbReference type="AlphaFoldDB" id="A0ABD5ZC30"/>
<keyword evidence="1" id="KW-0472">Membrane</keyword>
<feature type="transmembrane region" description="Helical" evidence="1">
    <location>
        <begin position="12"/>
        <end position="45"/>
    </location>
</feature>
<sequence length="60" mass="6395">MFDRARRHLLRVALGAGGLAMLAGFTGSLDVAAVLGLISVALLLVDEKLKTNTWTPWGDD</sequence>
<dbReference type="InterPro" id="IPR006311">
    <property type="entry name" value="TAT_signal"/>
</dbReference>
<dbReference type="PROSITE" id="PS51318">
    <property type="entry name" value="TAT"/>
    <property type="match status" value="1"/>
</dbReference>
<keyword evidence="1" id="KW-0812">Transmembrane</keyword>
<keyword evidence="3" id="KW-1185">Reference proteome</keyword>
<organism evidence="2 3">
    <name type="scientific">Haloferax namakaokahaiae</name>
    <dbReference type="NCBI Taxonomy" id="1748331"/>
    <lineage>
        <taxon>Archaea</taxon>
        <taxon>Methanobacteriati</taxon>
        <taxon>Methanobacteriota</taxon>
        <taxon>Stenosarchaea group</taxon>
        <taxon>Halobacteria</taxon>
        <taxon>Halobacteriales</taxon>
        <taxon>Haloferacaceae</taxon>
        <taxon>Haloferax</taxon>
    </lineage>
</organism>
<accession>A0ABD5ZC30</accession>
<evidence type="ECO:0000256" key="1">
    <source>
        <dbReference type="SAM" id="Phobius"/>
    </source>
</evidence>
<evidence type="ECO:0000313" key="2">
    <source>
        <dbReference type="EMBL" id="MFC7202837.1"/>
    </source>
</evidence>
<evidence type="ECO:0008006" key="4">
    <source>
        <dbReference type="Google" id="ProtNLM"/>
    </source>
</evidence>
<reference evidence="2 3" key="1">
    <citation type="journal article" date="2019" name="Int. J. Syst. Evol. Microbiol.">
        <title>The Global Catalogue of Microorganisms (GCM) 10K type strain sequencing project: providing services to taxonomists for standard genome sequencing and annotation.</title>
        <authorList>
            <consortium name="The Broad Institute Genomics Platform"/>
            <consortium name="The Broad Institute Genome Sequencing Center for Infectious Disease"/>
            <person name="Wu L."/>
            <person name="Ma J."/>
        </authorList>
    </citation>
    <scope>NUCLEOTIDE SEQUENCE [LARGE SCALE GENOMIC DNA]</scope>
    <source>
        <strain evidence="2 3">DSM 29988</strain>
    </source>
</reference>
<gene>
    <name evidence="2" type="ORF">ACFQJC_04870</name>
</gene>
<dbReference type="Proteomes" id="UP001596481">
    <property type="component" value="Unassembled WGS sequence"/>
</dbReference>
<keyword evidence="1" id="KW-1133">Transmembrane helix</keyword>
<evidence type="ECO:0000313" key="3">
    <source>
        <dbReference type="Proteomes" id="UP001596481"/>
    </source>
</evidence>
<protein>
    <recommendedName>
        <fullName evidence="4">DUF2892 domain-containing protein</fullName>
    </recommendedName>
</protein>
<name>A0ABD5ZC30_9EURY</name>
<comment type="caution">
    <text evidence="2">The sequence shown here is derived from an EMBL/GenBank/DDBJ whole genome shotgun (WGS) entry which is preliminary data.</text>
</comment>
<dbReference type="RefSeq" id="WP_390222124.1">
    <property type="nucleotide sequence ID" value="NZ_JBHTAA010000001.1"/>
</dbReference>
<dbReference type="EMBL" id="JBHTAA010000001">
    <property type="protein sequence ID" value="MFC7202837.1"/>
    <property type="molecule type" value="Genomic_DNA"/>
</dbReference>
<proteinExistence type="predicted"/>